<comment type="similarity">
    <text evidence="2">Belongs to the transketolase family.</text>
</comment>
<name>A0A1F5YVQ7_9BACT</name>
<dbReference type="AlphaFoldDB" id="A0A1F5YVQ7"/>
<evidence type="ECO:0000313" key="6">
    <source>
        <dbReference type="Proteomes" id="UP000178448"/>
    </source>
</evidence>
<reference evidence="5 6" key="1">
    <citation type="journal article" date="2016" name="Nat. Commun.">
        <title>Thousands of microbial genomes shed light on interconnected biogeochemical processes in an aquifer system.</title>
        <authorList>
            <person name="Anantharaman K."/>
            <person name="Brown C.T."/>
            <person name="Hug L.A."/>
            <person name="Sharon I."/>
            <person name="Castelle C.J."/>
            <person name="Probst A.J."/>
            <person name="Thomas B.C."/>
            <person name="Singh A."/>
            <person name="Wilkins M.J."/>
            <person name="Karaoz U."/>
            <person name="Brodie E.L."/>
            <person name="Williams K.H."/>
            <person name="Hubbard S.S."/>
            <person name="Banfield J.F."/>
        </authorList>
    </citation>
    <scope>NUCLEOTIDE SEQUENCE [LARGE SCALE GENOMIC DNA]</scope>
</reference>
<dbReference type="InterPro" id="IPR005474">
    <property type="entry name" value="Transketolase_N"/>
</dbReference>
<gene>
    <name evidence="5" type="ORF">A2Z33_03930</name>
</gene>
<evidence type="ECO:0000256" key="2">
    <source>
        <dbReference type="ARBA" id="ARBA00007131"/>
    </source>
</evidence>
<comment type="caution">
    <text evidence="5">The sequence shown here is derived from an EMBL/GenBank/DDBJ whole genome shotgun (WGS) entry which is preliminary data.</text>
</comment>
<dbReference type="PANTHER" id="PTHR47514">
    <property type="entry name" value="TRANSKETOLASE N-TERMINAL SECTION-RELATED"/>
    <property type="match status" value="1"/>
</dbReference>
<dbReference type="Proteomes" id="UP000178448">
    <property type="component" value="Unassembled WGS sequence"/>
</dbReference>
<proteinExistence type="inferred from homology"/>
<dbReference type="EMBL" id="MFJD01000004">
    <property type="protein sequence ID" value="OGG04271.1"/>
    <property type="molecule type" value="Genomic_DNA"/>
</dbReference>
<evidence type="ECO:0000313" key="5">
    <source>
        <dbReference type="EMBL" id="OGG04271.1"/>
    </source>
</evidence>
<comment type="cofactor">
    <cofactor evidence="1">
        <name>thiamine diphosphate</name>
        <dbReference type="ChEBI" id="CHEBI:58937"/>
    </cofactor>
</comment>
<evidence type="ECO:0000256" key="3">
    <source>
        <dbReference type="ARBA" id="ARBA00023052"/>
    </source>
</evidence>
<dbReference type="PANTHER" id="PTHR47514:SF1">
    <property type="entry name" value="TRANSKETOLASE N-TERMINAL SECTION-RELATED"/>
    <property type="match status" value="1"/>
</dbReference>
<protein>
    <recommendedName>
        <fullName evidence="4">Transketolase N-terminal domain-containing protein</fullName>
    </recommendedName>
</protein>
<keyword evidence="3" id="KW-0786">Thiamine pyrophosphate</keyword>
<dbReference type="SUPFAM" id="SSF52518">
    <property type="entry name" value="Thiamin diphosphate-binding fold (THDP-binding)"/>
    <property type="match status" value="1"/>
</dbReference>
<sequence length="302" mass="33281">MAVSLNRPPQLNSGQLREKAREVALSVLDISYRNRIGHVGSALSISDILTALYFTRLRINRKTLDHPERDRFILSKGHAAAALYAALYHRGILDKREFDSFGCDGGLCEHPEIKDPGVEMTAGSLGHGLAFGAGIALGLRKKYAVSGIRYTVSNPKNIRNTEYRTRNTFPHVFVLISDGECGEGSVWEAALFASRMGLDNLTAILDYNGWQCFGRVKDITPLEPVGDKWRSFGWDAVEVNGHDTTALAGVFRSPNLSGKPRIIIARTVSGKGVPAIENQLIGHYKVFTEAEYLTGRQELLSH</sequence>
<feature type="domain" description="Transketolase N-terminal" evidence="4">
    <location>
        <begin position="27"/>
        <end position="291"/>
    </location>
</feature>
<dbReference type="Pfam" id="PF00456">
    <property type="entry name" value="Transketolase_N"/>
    <property type="match status" value="1"/>
</dbReference>
<evidence type="ECO:0000256" key="1">
    <source>
        <dbReference type="ARBA" id="ARBA00001964"/>
    </source>
</evidence>
<dbReference type="InterPro" id="IPR029061">
    <property type="entry name" value="THDP-binding"/>
</dbReference>
<dbReference type="STRING" id="1798374.A2Z33_03930"/>
<accession>A0A1F5YVQ7</accession>
<dbReference type="Gene3D" id="3.40.50.970">
    <property type="match status" value="1"/>
</dbReference>
<organism evidence="5 6">
    <name type="scientific">Candidatus Gottesmanbacteria bacterium RBG_16_52_11</name>
    <dbReference type="NCBI Taxonomy" id="1798374"/>
    <lineage>
        <taxon>Bacteria</taxon>
        <taxon>Candidatus Gottesmaniibacteriota</taxon>
    </lineage>
</organism>
<evidence type="ECO:0000259" key="4">
    <source>
        <dbReference type="Pfam" id="PF00456"/>
    </source>
</evidence>